<accession>A0AAN6UB66</accession>
<protein>
    <submittedName>
        <fullName evidence="2">Uncharacterized protein</fullName>
    </submittedName>
</protein>
<evidence type="ECO:0000313" key="2">
    <source>
        <dbReference type="EMBL" id="KAK4129296.1"/>
    </source>
</evidence>
<evidence type="ECO:0000313" key="3">
    <source>
        <dbReference type="Proteomes" id="UP001302602"/>
    </source>
</evidence>
<feature type="compositionally biased region" description="Basic and acidic residues" evidence="1">
    <location>
        <begin position="52"/>
        <end position="73"/>
    </location>
</feature>
<comment type="caution">
    <text evidence="2">The sequence shown here is derived from an EMBL/GenBank/DDBJ whole genome shotgun (WGS) entry which is preliminary data.</text>
</comment>
<name>A0AAN6UB66_9PEZI</name>
<keyword evidence="3" id="KW-1185">Reference proteome</keyword>
<feature type="region of interest" description="Disordered" evidence="1">
    <location>
        <begin position="1"/>
        <end position="111"/>
    </location>
</feature>
<organism evidence="2 3">
    <name type="scientific">Parathielavia appendiculata</name>
    <dbReference type="NCBI Taxonomy" id="2587402"/>
    <lineage>
        <taxon>Eukaryota</taxon>
        <taxon>Fungi</taxon>
        <taxon>Dikarya</taxon>
        <taxon>Ascomycota</taxon>
        <taxon>Pezizomycotina</taxon>
        <taxon>Sordariomycetes</taxon>
        <taxon>Sordariomycetidae</taxon>
        <taxon>Sordariales</taxon>
        <taxon>Chaetomiaceae</taxon>
        <taxon>Parathielavia</taxon>
    </lineage>
</organism>
<dbReference type="RefSeq" id="XP_062653067.1">
    <property type="nucleotide sequence ID" value="XM_062790960.1"/>
</dbReference>
<proteinExistence type="predicted"/>
<evidence type="ECO:0000256" key="1">
    <source>
        <dbReference type="SAM" id="MobiDB-lite"/>
    </source>
</evidence>
<dbReference type="AlphaFoldDB" id="A0AAN6UB66"/>
<reference evidence="2" key="2">
    <citation type="submission" date="2023-05" db="EMBL/GenBank/DDBJ databases">
        <authorList>
            <consortium name="Lawrence Berkeley National Laboratory"/>
            <person name="Steindorff A."/>
            <person name="Hensen N."/>
            <person name="Bonometti L."/>
            <person name="Westerberg I."/>
            <person name="Brannstrom I.O."/>
            <person name="Guillou S."/>
            <person name="Cros-Aarteil S."/>
            <person name="Calhoun S."/>
            <person name="Haridas S."/>
            <person name="Kuo A."/>
            <person name="Mondo S."/>
            <person name="Pangilinan J."/>
            <person name="Riley R."/>
            <person name="Labutti K."/>
            <person name="Andreopoulos B."/>
            <person name="Lipzen A."/>
            <person name="Chen C."/>
            <person name="Yanf M."/>
            <person name="Daum C."/>
            <person name="Ng V."/>
            <person name="Clum A."/>
            <person name="Ohm R."/>
            <person name="Martin F."/>
            <person name="Silar P."/>
            <person name="Natvig D."/>
            <person name="Lalanne C."/>
            <person name="Gautier V."/>
            <person name="Ament-Velasquez S.L."/>
            <person name="Kruys A."/>
            <person name="Hutchinson M.I."/>
            <person name="Powell A.J."/>
            <person name="Barry K."/>
            <person name="Miller A.N."/>
            <person name="Grigoriev I.V."/>
            <person name="Debuchy R."/>
            <person name="Gladieux P."/>
            <person name="Thoren M.H."/>
            <person name="Johannesson H."/>
        </authorList>
    </citation>
    <scope>NUCLEOTIDE SEQUENCE</scope>
    <source>
        <strain evidence="2">CBS 731.68</strain>
    </source>
</reference>
<gene>
    <name evidence="2" type="ORF">N657DRAFT_630216</name>
</gene>
<sequence>MGRKVDTADMPKGQSETPISPQRECSTPRPSNDDPDGHNPETKIQKLTGLGDRPEAKKQQMRILKEQQKHLNGEEVSPVSISSSDRGFEGPRTAVSDLDGDTEADGQGVLV</sequence>
<dbReference type="GeneID" id="87827729"/>
<dbReference type="EMBL" id="MU853223">
    <property type="protein sequence ID" value="KAK4129296.1"/>
    <property type="molecule type" value="Genomic_DNA"/>
</dbReference>
<feature type="compositionally biased region" description="Basic and acidic residues" evidence="1">
    <location>
        <begin position="31"/>
        <end position="44"/>
    </location>
</feature>
<dbReference type="Proteomes" id="UP001302602">
    <property type="component" value="Unassembled WGS sequence"/>
</dbReference>
<reference evidence="2" key="1">
    <citation type="journal article" date="2023" name="Mol. Phylogenet. Evol.">
        <title>Genome-scale phylogeny and comparative genomics of the fungal order Sordariales.</title>
        <authorList>
            <person name="Hensen N."/>
            <person name="Bonometti L."/>
            <person name="Westerberg I."/>
            <person name="Brannstrom I.O."/>
            <person name="Guillou S."/>
            <person name="Cros-Aarteil S."/>
            <person name="Calhoun S."/>
            <person name="Haridas S."/>
            <person name="Kuo A."/>
            <person name="Mondo S."/>
            <person name="Pangilinan J."/>
            <person name="Riley R."/>
            <person name="LaButti K."/>
            <person name="Andreopoulos B."/>
            <person name="Lipzen A."/>
            <person name="Chen C."/>
            <person name="Yan M."/>
            <person name="Daum C."/>
            <person name="Ng V."/>
            <person name="Clum A."/>
            <person name="Steindorff A."/>
            <person name="Ohm R.A."/>
            <person name="Martin F."/>
            <person name="Silar P."/>
            <person name="Natvig D.O."/>
            <person name="Lalanne C."/>
            <person name="Gautier V."/>
            <person name="Ament-Velasquez S.L."/>
            <person name="Kruys A."/>
            <person name="Hutchinson M.I."/>
            <person name="Powell A.J."/>
            <person name="Barry K."/>
            <person name="Miller A.N."/>
            <person name="Grigoriev I.V."/>
            <person name="Debuchy R."/>
            <person name="Gladieux P."/>
            <person name="Hiltunen Thoren M."/>
            <person name="Johannesson H."/>
        </authorList>
    </citation>
    <scope>NUCLEOTIDE SEQUENCE</scope>
    <source>
        <strain evidence="2">CBS 731.68</strain>
    </source>
</reference>
<feature type="compositionally biased region" description="Polar residues" evidence="1">
    <location>
        <begin position="14"/>
        <end position="30"/>
    </location>
</feature>